<proteinExistence type="predicted"/>
<name>A0AAD8K983_TARER</name>
<gene>
    <name evidence="1" type="ORF">QVD17_27804</name>
</gene>
<accession>A0AAD8K983</accession>
<dbReference type="AlphaFoldDB" id="A0AAD8K983"/>
<evidence type="ECO:0000313" key="2">
    <source>
        <dbReference type="Proteomes" id="UP001229421"/>
    </source>
</evidence>
<reference evidence="1" key="1">
    <citation type="journal article" date="2023" name="bioRxiv">
        <title>Improved chromosome-level genome assembly for marigold (Tagetes erecta).</title>
        <authorList>
            <person name="Jiang F."/>
            <person name="Yuan L."/>
            <person name="Wang S."/>
            <person name="Wang H."/>
            <person name="Xu D."/>
            <person name="Wang A."/>
            <person name="Fan W."/>
        </authorList>
    </citation>
    <scope>NUCLEOTIDE SEQUENCE</scope>
    <source>
        <strain evidence="1">WSJ</strain>
        <tissue evidence="1">Leaf</tissue>
    </source>
</reference>
<organism evidence="1 2">
    <name type="scientific">Tagetes erecta</name>
    <name type="common">African marigold</name>
    <dbReference type="NCBI Taxonomy" id="13708"/>
    <lineage>
        <taxon>Eukaryota</taxon>
        <taxon>Viridiplantae</taxon>
        <taxon>Streptophyta</taxon>
        <taxon>Embryophyta</taxon>
        <taxon>Tracheophyta</taxon>
        <taxon>Spermatophyta</taxon>
        <taxon>Magnoliopsida</taxon>
        <taxon>eudicotyledons</taxon>
        <taxon>Gunneridae</taxon>
        <taxon>Pentapetalae</taxon>
        <taxon>asterids</taxon>
        <taxon>campanulids</taxon>
        <taxon>Asterales</taxon>
        <taxon>Asteraceae</taxon>
        <taxon>Asteroideae</taxon>
        <taxon>Heliantheae alliance</taxon>
        <taxon>Tageteae</taxon>
        <taxon>Tagetes</taxon>
    </lineage>
</organism>
<dbReference type="Proteomes" id="UP001229421">
    <property type="component" value="Unassembled WGS sequence"/>
</dbReference>
<keyword evidence="2" id="KW-1185">Reference proteome</keyword>
<protein>
    <submittedName>
        <fullName evidence="1">Uncharacterized protein</fullName>
    </submittedName>
</protein>
<dbReference type="EMBL" id="JAUHHV010000007">
    <property type="protein sequence ID" value="KAK1418659.1"/>
    <property type="molecule type" value="Genomic_DNA"/>
</dbReference>
<evidence type="ECO:0000313" key="1">
    <source>
        <dbReference type="EMBL" id="KAK1418659.1"/>
    </source>
</evidence>
<comment type="caution">
    <text evidence="1">The sequence shown here is derived from an EMBL/GenBank/DDBJ whole genome shotgun (WGS) entry which is preliminary data.</text>
</comment>
<sequence>MSLSYSLSEFRCHNVSILYLNGFKKTKCPMDQYEIDLKEKKQHKNRQSLLGLWIAIELISKLFGFVETHVVDFISFYFILC</sequence>